<dbReference type="InterPro" id="IPR000055">
    <property type="entry name" value="Restrct_endonuc_typeI_TRD"/>
</dbReference>
<dbReference type="GO" id="GO:0004519">
    <property type="term" value="F:endonuclease activity"/>
    <property type="evidence" value="ECO:0007669"/>
    <property type="project" value="UniProtKB-KW"/>
</dbReference>
<protein>
    <submittedName>
        <fullName evidence="5">Restriction endonuclease subunit S</fullName>
    </submittedName>
</protein>
<evidence type="ECO:0000256" key="1">
    <source>
        <dbReference type="ARBA" id="ARBA00010923"/>
    </source>
</evidence>
<sequence>MNKIEKLLNELCPNGVEFRELQDVCNLRAGERITTSMMSDEFEFPVMGGGVEPTGYYSSYNFQNVVTIARAGSAGFVSFQKNKFWATDVCFVASAKTDLYVNIKYVFYFLKNYEHEFKKHLYGGSMPKLEKRYLWEFQIPIPPIEIQEEIVKILDTFTELEAELEARRRQYEYYRNKLLSFEYLKTNGGGV</sequence>
<keyword evidence="5" id="KW-0378">Hydrolase</keyword>
<dbReference type="Pfam" id="PF01420">
    <property type="entry name" value="Methylase_S"/>
    <property type="match status" value="1"/>
</dbReference>
<dbReference type="GO" id="GO:0003677">
    <property type="term" value="F:DNA binding"/>
    <property type="evidence" value="ECO:0007669"/>
    <property type="project" value="UniProtKB-KW"/>
</dbReference>
<dbReference type="Gene3D" id="3.90.220.20">
    <property type="entry name" value="DNA methylase specificity domains"/>
    <property type="match status" value="1"/>
</dbReference>
<reference evidence="5 6" key="1">
    <citation type="submission" date="2019-06" db="EMBL/GenBank/DDBJ databases">
        <title>Epidemiology of MDR Campylobacter spp.</title>
        <authorList>
            <person name="Addetia A."/>
            <person name="Greninger A."/>
            <person name="Fang F."/>
        </authorList>
    </citation>
    <scope>NUCLEOTIDE SEQUENCE [LARGE SCALE GENOMIC DNA]</scope>
    <source>
        <strain evidence="5 6">HMC314</strain>
    </source>
</reference>
<keyword evidence="2" id="KW-0680">Restriction system</keyword>
<evidence type="ECO:0000256" key="3">
    <source>
        <dbReference type="ARBA" id="ARBA00023125"/>
    </source>
</evidence>
<dbReference type="PANTHER" id="PTHR43140">
    <property type="entry name" value="TYPE-1 RESTRICTION ENZYME ECOKI SPECIFICITY PROTEIN"/>
    <property type="match status" value="1"/>
</dbReference>
<keyword evidence="5" id="KW-0540">Nuclease</keyword>
<dbReference type="GO" id="GO:0009307">
    <property type="term" value="P:DNA restriction-modification system"/>
    <property type="evidence" value="ECO:0007669"/>
    <property type="project" value="UniProtKB-KW"/>
</dbReference>
<comment type="caution">
    <text evidence="5">The sequence shown here is derived from an EMBL/GenBank/DDBJ whole genome shotgun (WGS) entry which is preliminary data.</text>
</comment>
<proteinExistence type="inferred from homology"/>
<evidence type="ECO:0000313" key="5">
    <source>
        <dbReference type="EMBL" id="TNO41112.1"/>
    </source>
</evidence>
<dbReference type="AlphaFoldDB" id="A0A5C4YEM2"/>
<keyword evidence="3" id="KW-0238">DNA-binding</keyword>
<accession>A0A5C4YEM2</accession>
<gene>
    <name evidence="5" type="ORF">FH034_07205</name>
</gene>
<dbReference type="PANTHER" id="PTHR43140:SF1">
    <property type="entry name" value="TYPE I RESTRICTION ENZYME ECOKI SPECIFICITY SUBUNIT"/>
    <property type="match status" value="1"/>
</dbReference>
<organism evidence="5 6">
    <name type="scientific">Campylobacter jejuni</name>
    <dbReference type="NCBI Taxonomy" id="197"/>
    <lineage>
        <taxon>Bacteria</taxon>
        <taxon>Pseudomonadati</taxon>
        <taxon>Campylobacterota</taxon>
        <taxon>Epsilonproteobacteria</taxon>
        <taxon>Campylobacterales</taxon>
        <taxon>Campylobacteraceae</taxon>
        <taxon>Campylobacter</taxon>
    </lineage>
</organism>
<dbReference type="CDD" id="cd17291">
    <property type="entry name" value="RMtype1_S_MgeORF438P-TRD-CR_like"/>
    <property type="match status" value="1"/>
</dbReference>
<name>A0A5C4YEM2_CAMJU</name>
<dbReference type="SUPFAM" id="SSF116734">
    <property type="entry name" value="DNA methylase specificity domain"/>
    <property type="match status" value="1"/>
</dbReference>
<feature type="domain" description="Type I restriction modification DNA specificity" evidence="4">
    <location>
        <begin position="13"/>
        <end position="169"/>
    </location>
</feature>
<evidence type="ECO:0000313" key="6">
    <source>
        <dbReference type="Proteomes" id="UP000312397"/>
    </source>
</evidence>
<dbReference type="InterPro" id="IPR051212">
    <property type="entry name" value="Type-I_RE_S_subunit"/>
</dbReference>
<dbReference type="RefSeq" id="WP_251831602.1">
    <property type="nucleotide sequence ID" value="NZ_VEVS01000025.1"/>
</dbReference>
<dbReference type="InterPro" id="IPR044946">
    <property type="entry name" value="Restrct_endonuc_typeI_TRD_sf"/>
</dbReference>
<evidence type="ECO:0000256" key="2">
    <source>
        <dbReference type="ARBA" id="ARBA00022747"/>
    </source>
</evidence>
<dbReference type="Proteomes" id="UP000312397">
    <property type="component" value="Unassembled WGS sequence"/>
</dbReference>
<keyword evidence="5" id="KW-0255">Endonuclease</keyword>
<comment type="similarity">
    <text evidence="1">Belongs to the type-I restriction system S methylase family.</text>
</comment>
<dbReference type="EMBL" id="VEVS01000025">
    <property type="protein sequence ID" value="TNO41112.1"/>
    <property type="molecule type" value="Genomic_DNA"/>
</dbReference>
<evidence type="ECO:0000259" key="4">
    <source>
        <dbReference type="Pfam" id="PF01420"/>
    </source>
</evidence>